<gene>
    <name evidence="4" type="ORF">B0W44_00635</name>
</gene>
<name>A0A1U9K3B3_9BACL</name>
<dbReference type="Proteomes" id="UP000188603">
    <property type="component" value="Chromosome"/>
</dbReference>
<evidence type="ECO:0000313" key="5">
    <source>
        <dbReference type="Proteomes" id="UP000188603"/>
    </source>
</evidence>
<proteinExistence type="predicted"/>
<dbReference type="AlphaFoldDB" id="A0A1U9K3B3"/>
<evidence type="ECO:0000259" key="3">
    <source>
        <dbReference type="Pfam" id="PF05175"/>
    </source>
</evidence>
<dbReference type="GO" id="GO:0032259">
    <property type="term" value="P:methylation"/>
    <property type="evidence" value="ECO:0007669"/>
    <property type="project" value="UniProtKB-KW"/>
</dbReference>
<dbReference type="OrthoDB" id="9764961at2"/>
<keyword evidence="1 4" id="KW-0489">Methyltransferase</keyword>
<dbReference type="GO" id="GO:0008757">
    <property type="term" value="F:S-adenosylmethionine-dependent methyltransferase activity"/>
    <property type="evidence" value="ECO:0007669"/>
    <property type="project" value="InterPro"/>
</dbReference>
<organism evidence="4 5">
    <name type="scientific">Novibacillus thermophilus</name>
    <dbReference type="NCBI Taxonomy" id="1471761"/>
    <lineage>
        <taxon>Bacteria</taxon>
        <taxon>Bacillati</taxon>
        <taxon>Bacillota</taxon>
        <taxon>Bacilli</taxon>
        <taxon>Bacillales</taxon>
        <taxon>Thermoactinomycetaceae</taxon>
        <taxon>Novibacillus</taxon>
    </lineage>
</organism>
<dbReference type="Gene3D" id="3.40.50.150">
    <property type="entry name" value="Vaccinia Virus protein VP39"/>
    <property type="match status" value="1"/>
</dbReference>
<dbReference type="InterPro" id="IPR007848">
    <property type="entry name" value="Small_mtfrase_dom"/>
</dbReference>
<dbReference type="SUPFAM" id="SSF53335">
    <property type="entry name" value="S-adenosyl-L-methionine-dependent methyltransferases"/>
    <property type="match status" value="1"/>
</dbReference>
<reference evidence="4 5" key="1">
    <citation type="journal article" date="2015" name="Int. J. Syst. Evol. Microbiol.">
        <title>Novibacillus thermophilus gen. nov., sp. nov., a Gram-staining-negative and moderately thermophilic member of the family Thermoactinomycetaceae.</title>
        <authorList>
            <person name="Yang G."/>
            <person name="Chen J."/>
            <person name="Zhou S."/>
        </authorList>
    </citation>
    <scope>NUCLEOTIDE SEQUENCE [LARGE SCALE GENOMIC DNA]</scope>
    <source>
        <strain evidence="4 5">SG-1</strain>
    </source>
</reference>
<protein>
    <submittedName>
        <fullName evidence="4">16S rRNA methyltransferase</fullName>
    </submittedName>
</protein>
<dbReference type="PANTHER" id="PTHR47816">
    <property type="entry name" value="RIBOSOMAL RNA SMALL SUBUNIT METHYLTRANSFERASE C"/>
    <property type="match status" value="1"/>
</dbReference>
<dbReference type="CDD" id="cd02440">
    <property type="entry name" value="AdoMet_MTases"/>
    <property type="match status" value="1"/>
</dbReference>
<dbReference type="PANTHER" id="PTHR47816:SF4">
    <property type="entry name" value="RIBOSOMAL RNA SMALL SUBUNIT METHYLTRANSFERASE C"/>
    <property type="match status" value="1"/>
</dbReference>
<evidence type="ECO:0000256" key="2">
    <source>
        <dbReference type="ARBA" id="ARBA00022679"/>
    </source>
</evidence>
<dbReference type="EMBL" id="CP019699">
    <property type="protein sequence ID" value="AQS54520.1"/>
    <property type="molecule type" value="Genomic_DNA"/>
</dbReference>
<feature type="domain" description="Methyltransferase small" evidence="3">
    <location>
        <begin position="28"/>
        <end position="194"/>
    </location>
</feature>
<dbReference type="STRING" id="1471761.B0W44_00635"/>
<dbReference type="InterPro" id="IPR046977">
    <property type="entry name" value="RsmC/RlmG"/>
</dbReference>
<keyword evidence="2 4" id="KW-0808">Transferase</keyword>
<dbReference type="InterPro" id="IPR029063">
    <property type="entry name" value="SAM-dependent_MTases_sf"/>
</dbReference>
<sequence length="198" mass="22264">MGDHYYSRNPISERDKREFSTDIRGRTLTFSTDASVFSKKGVDYGTRLLIEALPLPLEGDVLDLGCGYGPIGIAVASWSPRSRVVMADVNRRALELCRHNAKRNGVEQVTVLESDGLSALKHLSFDWVLTNPPIRAGKRVVYRLFEETRTHLRENGQFWLVIQKKQGAPSAIKKLQSLFSDVTVAVRSKGYAVIRCRN</sequence>
<keyword evidence="5" id="KW-1185">Reference proteome</keyword>
<evidence type="ECO:0000256" key="1">
    <source>
        <dbReference type="ARBA" id="ARBA00022603"/>
    </source>
</evidence>
<accession>A0A1U9K3B3</accession>
<evidence type="ECO:0000313" key="4">
    <source>
        <dbReference type="EMBL" id="AQS54520.1"/>
    </source>
</evidence>
<dbReference type="KEGG" id="ntr:B0W44_00635"/>
<dbReference type="Pfam" id="PF05175">
    <property type="entry name" value="MTS"/>
    <property type="match status" value="1"/>
</dbReference>